<dbReference type="PANTHER" id="PTHR46401:SF2">
    <property type="entry name" value="GLYCOSYLTRANSFERASE WBBK-RELATED"/>
    <property type="match status" value="1"/>
</dbReference>
<dbReference type="PANTHER" id="PTHR46401">
    <property type="entry name" value="GLYCOSYLTRANSFERASE WBBK-RELATED"/>
    <property type="match status" value="1"/>
</dbReference>
<reference evidence="3 6" key="3">
    <citation type="submission" date="2020-08" db="EMBL/GenBank/DDBJ databases">
        <title>Genomic Encyclopedia of Type Strains, Phase IV (KMG-IV): sequencing the most valuable type-strain genomes for metagenomic binning, comparative biology and taxonomic classification.</title>
        <authorList>
            <person name="Goeker M."/>
        </authorList>
    </citation>
    <scope>NUCLEOTIDE SEQUENCE [LARGE SCALE GENOMIC DNA]</scope>
    <source>
        <strain evidence="3 6">DSM 100995</strain>
    </source>
</reference>
<feature type="domain" description="Glycosyl transferase family 1" evidence="2">
    <location>
        <begin position="240"/>
        <end position="330"/>
    </location>
</feature>
<evidence type="ECO:0000256" key="1">
    <source>
        <dbReference type="ARBA" id="ARBA00022679"/>
    </source>
</evidence>
<keyword evidence="1 4" id="KW-0808">Transferase</keyword>
<reference evidence="4" key="2">
    <citation type="submission" date="2019-03" db="EMBL/GenBank/DDBJ databases">
        <authorList>
            <person name="Yan Y.-Q."/>
            <person name="Du Z.-J."/>
        </authorList>
    </citation>
    <scope>NUCLEOTIDE SEQUENCE</scope>
    <source>
        <strain evidence="4">PP-F2FG21</strain>
    </source>
</reference>
<sequence length="357" mass="40970">MKINVVFPFIPKKPGGGLRVLFEYANQLAEFGHEVTVYYPGFVNYVHTGNKFKNYLKYLYRKLFEKNIPEWFSLNRNIAVKYVKKIDDTTINDGDVILSTWWALVFELEKLSVLKGARFNLVQDIEDWAGNSAKVKESYLVKGSKNVVIANYLYKYLSEMAGYHPYKISLAIDKTKYHVYNPIANRNPLSVCMMYSTEPRKGSVFGIKALQIVKKNHPELVVNLFSIYDKPADLPDWMIYHYKNSKLEDIYNSSAIFLGPSVQEGCALPPMEAMYCGCAVVCSDIDGHKDYAFDNDTAIYAKTENADDMASKIEKLIFDIKLRQETATRGNTFISTHTWYNSAKELELAFETELNKK</sequence>
<keyword evidence="6" id="KW-1185">Reference proteome</keyword>
<dbReference type="Gene3D" id="3.40.50.11090">
    <property type="match status" value="1"/>
</dbReference>
<comment type="caution">
    <text evidence="4">The sequence shown here is derived from an EMBL/GenBank/DDBJ whole genome shotgun (WGS) entry which is preliminary data.</text>
</comment>
<protein>
    <submittedName>
        <fullName evidence="3 4">Glycosyltransferase</fullName>
    </submittedName>
</protein>
<evidence type="ECO:0000313" key="6">
    <source>
        <dbReference type="Proteomes" id="UP000583101"/>
    </source>
</evidence>
<dbReference type="EMBL" id="SNQG01000005">
    <property type="protein sequence ID" value="TEW65089.1"/>
    <property type="molecule type" value="Genomic_DNA"/>
</dbReference>
<evidence type="ECO:0000259" key="2">
    <source>
        <dbReference type="Pfam" id="PF00534"/>
    </source>
</evidence>
<proteinExistence type="predicted"/>
<dbReference type="OrthoDB" id="9797829at2"/>
<dbReference type="Pfam" id="PF00534">
    <property type="entry name" value="Glycos_transf_1"/>
    <property type="match status" value="1"/>
</dbReference>
<organism evidence="4 5">
    <name type="scientific">Mucilaginibacter phyllosphaerae</name>
    <dbReference type="NCBI Taxonomy" id="1812349"/>
    <lineage>
        <taxon>Bacteria</taxon>
        <taxon>Pseudomonadati</taxon>
        <taxon>Bacteroidota</taxon>
        <taxon>Sphingobacteriia</taxon>
        <taxon>Sphingobacteriales</taxon>
        <taxon>Sphingobacteriaceae</taxon>
        <taxon>Mucilaginibacter</taxon>
    </lineage>
</organism>
<dbReference type="Gene3D" id="3.40.50.2000">
    <property type="entry name" value="Glycogen Phosphorylase B"/>
    <property type="match status" value="1"/>
</dbReference>
<name>A0A4Y8AB69_9SPHI</name>
<reference evidence="4 5" key="1">
    <citation type="journal article" date="2016" name="Int. J. Syst. Evol. Microbiol.">
        <title>Proposal of Mucilaginibacter phyllosphaerae sp. nov. isolated from the phyllosphere of Galium album.</title>
        <authorList>
            <person name="Aydogan E.L."/>
            <person name="Busse H.J."/>
            <person name="Moser G."/>
            <person name="Muller C."/>
            <person name="Kampfer P."/>
            <person name="Glaeser S.P."/>
        </authorList>
    </citation>
    <scope>NUCLEOTIDE SEQUENCE [LARGE SCALE GENOMIC DNA]</scope>
    <source>
        <strain evidence="4 5">PP-F2FG21</strain>
    </source>
</reference>
<accession>A0A4Y8AB69</accession>
<dbReference type="AlphaFoldDB" id="A0A4Y8AB69"/>
<dbReference type="GO" id="GO:0016757">
    <property type="term" value="F:glycosyltransferase activity"/>
    <property type="evidence" value="ECO:0007669"/>
    <property type="project" value="InterPro"/>
</dbReference>
<dbReference type="GO" id="GO:0009103">
    <property type="term" value="P:lipopolysaccharide biosynthetic process"/>
    <property type="evidence" value="ECO:0007669"/>
    <property type="project" value="TreeGrafter"/>
</dbReference>
<dbReference type="InterPro" id="IPR001296">
    <property type="entry name" value="Glyco_trans_1"/>
</dbReference>
<gene>
    <name evidence="4" type="ORF">E2R65_14330</name>
    <name evidence="3" type="ORF">GGR35_002319</name>
</gene>
<evidence type="ECO:0000313" key="4">
    <source>
        <dbReference type="EMBL" id="TEW65089.1"/>
    </source>
</evidence>
<dbReference type="Proteomes" id="UP000297248">
    <property type="component" value="Unassembled WGS sequence"/>
</dbReference>
<dbReference type="CDD" id="cd03801">
    <property type="entry name" value="GT4_PimA-like"/>
    <property type="match status" value="1"/>
</dbReference>
<dbReference type="SUPFAM" id="SSF53756">
    <property type="entry name" value="UDP-Glycosyltransferase/glycogen phosphorylase"/>
    <property type="match status" value="1"/>
</dbReference>
<dbReference type="RefSeq" id="WP_134337164.1">
    <property type="nucleotide sequence ID" value="NZ_BMCZ01000005.1"/>
</dbReference>
<dbReference type="Proteomes" id="UP000583101">
    <property type="component" value="Unassembled WGS sequence"/>
</dbReference>
<evidence type="ECO:0000313" key="3">
    <source>
        <dbReference type="EMBL" id="MBB3969706.1"/>
    </source>
</evidence>
<evidence type="ECO:0000313" key="5">
    <source>
        <dbReference type="Proteomes" id="UP000297248"/>
    </source>
</evidence>
<dbReference type="EMBL" id="JACIEG010000004">
    <property type="protein sequence ID" value="MBB3969706.1"/>
    <property type="molecule type" value="Genomic_DNA"/>
</dbReference>